<protein>
    <submittedName>
        <fullName evidence="1">Mitochondrial ATPase complex subunit atp10</fullName>
    </submittedName>
</protein>
<evidence type="ECO:0000313" key="1">
    <source>
        <dbReference type="EMBL" id="KAJ2806647.1"/>
    </source>
</evidence>
<dbReference type="EMBL" id="JANBUP010001307">
    <property type="protein sequence ID" value="KAJ2806647.1"/>
    <property type="molecule type" value="Genomic_DNA"/>
</dbReference>
<evidence type="ECO:0000313" key="2">
    <source>
        <dbReference type="Proteomes" id="UP001140096"/>
    </source>
</evidence>
<comment type="caution">
    <text evidence="1">The sequence shown here is derived from an EMBL/GenBank/DDBJ whole genome shotgun (WGS) entry which is preliminary data.</text>
</comment>
<reference evidence="1" key="1">
    <citation type="submission" date="2022-07" db="EMBL/GenBank/DDBJ databases">
        <title>Phylogenomic reconstructions and comparative analyses of Kickxellomycotina fungi.</title>
        <authorList>
            <person name="Reynolds N.K."/>
            <person name="Stajich J.E."/>
            <person name="Barry K."/>
            <person name="Grigoriev I.V."/>
            <person name="Crous P."/>
            <person name="Smith M.E."/>
        </authorList>
    </citation>
    <scope>NUCLEOTIDE SEQUENCE</scope>
    <source>
        <strain evidence="1">CBS 102833</strain>
    </source>
</reference>
<gene>
    <name evidence="1" type="primary">ATP10</name>
    <name evidence="1" type="ORF">H4S07_003756</name>
</gene>
<name>A0ACC1LDR1_9FUNG</name>
<organism evidence="1 2">
    <name type="scientific">Coemansia furcata</name>
    <dbReference type="NCBI Taxonomy" id="417177"/>
    <lineage>
        <taxon>Eukaryota</taxon>
        <taxon>Fungi</taxon>
        <taxon>Fungi incertae sedis</taxon>
        <taxon>Zoopagomycota</taxon>
        <taxon>Kickxellomycotina</taxon>
        <taxon>Kickxellomycetes</taxon>
        <taxon>Kickxellales</taxon>
        <taxon>Kickxellaceae</taxon>
        <taxon>Coemansia</taxon>
    </lineage>
</organism>
<sequence length="334" mass="37177">MHSLLGISLRLSRAAPVRHQLYYVNRQLSTQGSAQPNTTNAATKADDGAQTPKTESPSTGEKPSATKAPHAPHAGEPEEKIEYIGNTRFPRPRPKPRRTITPGDAVGLDAPAGKVEHTPLKVQLEQKWRDVLSPEKNLESRAKIIREIGESHFQNILDLRNNGDKLFEAPSHLIPAIKAKFLPNLEGKTLTGANTDIVDLCRGKTTLLTVEFVKFAEKHTQSFINVFEAAYMDNPNVQVVQINIEENWAKAAVLRMCLPYVRRAIPKHRHSTYVVHYGGVESLRSNLGIANPLIGYAFLVDSKTRVRWYANGLAVKSEGINMLSLTRELMRKAK</sequence>
<dbReference type="Proteomes" id="UP001140096">
    <property type="component" value="Unassembled WGS sequence"/>
</dbReference>
<accession>A0ACC1LDR1</accession>
<keyword evidence="2" id="KW-1185">Reference proteome</keyword>
<proteinExistence type="predicted"/>